<evidence type="ECO:0000313" key="2">
    <source>
        <dbReference type="EMBL" id="CAE1308018.1"/>
    </source>
</evidence>
<feature type="transmembrane region" description="Helical" evidence="1">
    <location>
        <begin position="12"/>
        <end position="38"/>
    </location>
</feature>
<proteinExistence type="predicted"/>
<comment type="caution">
    <text evidence="2">The sequence shown here is derived from an EMBL/GenBank/DDBJ whole genome shotgun (WGS) entry which is preliminary data.</text>
</comment>
<keyword evidence="1" id="KW-0472">Membrane</keyword>
<protein>
    <submittedName>
        <fullName evidence="2">Uncharacterized protein</fullName>
    </submittedName>
</protein>
<accession>A0A812DTB6</accession>
<organism evidence="2 3">
    <name type="scientific">Acanthosepion pharaonis</name>
    <name type="common">Pharaoh cuttlefish</name>
    <name type="synonym">Sepia pharaonis</name>
    <dbReference type="NCBI Taxonomy" id="158019"/>
    <lineage>
        <taxon>Eukaryota</taxon>
        <taxon>Metazoa</taxon>
        <taxon>Spiralia</taxon>
        <taxon>Lophotrochozoa</taxon>
        <taxon>Mollusca</taxon>
        <taxon>Cephalopoda</taxon>
        <taxon>Coleoidea</taxon>
        <taxon>Decapodiformes</taxon>
        <taxon>Sepiida</taxon>
        <taxon>Sepiina</taxon>
        <taxon>Sepiidae</taxon>
        <taxon>Acanthosepion</taxon>
    </lineage>
</organism>
<feature type="transmembrane region" description="Helical" evidence="1">
    <location>
        <begin position="196"/>
        <end position="214"/>
    </location>
</feature>
<evidence type="ECO:0000256" key="1">
    <source>
        <dbReference type="SAM" id="Phobius"/>
    </source>
</evidence>
<reference evidence="2" key="1">
    <citation type="submission" date="2021-01" db="EMBL/GenBank/DDBJ databases">
        <authorList>
            <person name="Li R."/>
            <person name="Bekaert M."/>
        </authorList>
    </citation>
    <scope>NUCLEOTIDE SEQUENCE</scope>
    <source>
        <strain evidence="2">Farmed</strain>
    </source>
</reference>
<dbReference type="EMBL" id="CAHIKZ030004155">
    <property type="protein sequence ID" value="CAE1308018.1"/>
    <property type="molecule type" value="Genomic_DNA"/>
</dbReference>
<name>A0A812DTB6_ACAPH</name>
<dbReference type="AlphaFoldDB" id="A0A812DTB6"/>
<feature type="transmembrane region" description="Helical" evidence="1">
    <location>
        <begin position="58"/>
        <end position="78"/>
    </location>
</feature>
<evidence type="ECO:0000313" key="3">
    <source>
        <dbReference type="Proteomes" id="UP000597762"/>
    </source>
</evidence>
<sequence length="216" mass="24320">MCQKLGFCSYTRCISLFISLFFFSNISLLTSFLYLSIALRSTASHSHSPYSPFFTPPAFSPLTTFSMIALPSLFLLFLSSCHPFFVKVPLSSFLSLKIGKRYIIFFSAFFLLNPYISQSTIAFSLPIHLYLFLVESRISKKKKKALSLSWMNTFSADTGGRDDGDYTHDGSLQFVAKKAATVSLPEIYIYNDAQSIYLSIYLSVCLSIYFALSLSL</sequence>
<gene>
    <name evidence="2" type="ORF">SPHA_60003</name>
</gene>
<keyword evidence="1" id="KW-0812">Transmembrane</keyword>
<keyword evidence="1" id="KW-1133">Transmembrane helix</keyword>
<dbReference type="Proteomes" id="UP000597762">
    <property type="component" value="Unassembled WGS sequence"/>
</dbReference>
<keyword evidence="3" id="KW-1185">Reference proteome</keyword>